<dbReference type="OrthoDB" id="9801841at2"/>
<dbReference type="InterPro" id="IPR036457">
    <property type="entry name" value="PPM-type-like_dom_sf"/>
</dbReference>
<evidence type="ECO:0000313" key="4">
    <source>
        <dbReference type="EMBL" id="QUC11552.1"/>
    </source>
</evidence>
<dbReference type="PANTHER" id="PTHR47992">
    <property type="entry name" value="PROTEIN PHOSPHATASE"/>
    <property type="match status" value="1"/>
</dbReference>
<proteinExistence type="predicted"/>
<dbReference type="CDD" id="cd00143">
    <property type="entry name" value="PP2Cc"/>
    <property type="match status" value="1"/>
</dbReference>
<dbReference type="SUPFAM" id="SSF81606">
    <property type="entry name" value="PP2C-like"/>
    <property type="match status" value="1"/>
</dbReference>
<dbReference type="SMART" id="SM00332">
    <property type="entry name" value="PP2Cc"/>
    <property type="match status" value="1"/>
</dbReference>
<dbReference type="Proteomes" id="UP000273044">
    <property type="component" value="Chromosome"/>
</dbReference>
<feature type="domain" description="PPM-type phosphatase" evidence="3">
    <location>
        <begin position="5"/>
        <end position="235"/>
    </location>
</feature>
<dbReference type="EMBL" id="LR134406">
    <property type="protein sequence ID" value="VEH71306.1"/>
    <property type="molecule type" value="Genomic_DNA"/>
</dbReference>
<evidence type="ECO:0000313" key="6">
    <source>
        <dbReference type="Proteomes" id="UP000273044"/>
    </source>
</evidence>
<gene>
    <name evidence="5" type="primary">pstP</name>
    <name evidence="4" type="ORF">J5A53_02290</name>
    <name evidence="5" type="ORF">NCTC12967_02625</name>
</gene>
<feature type="compositionally biased region" description="Basic and acidic residues" evidence="1">
    <location>
        <begin position="281"/>
        <end position="294"/>
    </location>
</feature>
<dbReference type="OMA" id="ITQDHTW"/>
<dbReference type="EC" id="3.1.3.16" evidence="5"/>
<evidence type="ECO:0000256" key="1">
    <source>
        <dbReference type="SAM" id="MobiDB-lite"/>
    </source>
</evidence>
<dbReference type="EMBL" id="CP072385">
    <property type="protein sequence ID" value="QUC11552.1"/>
    <property type="molecule type" value="Genomic_DNA"/>
</dbReference>
<evidence type="ECO:0000313" key="5">
    <source>
        <dbReference type="EMBL" id="VEH71306.1"/>
    </source>
</evidence>
<reference evidence="5 6" key="1">
    <citation type="submission" date="2018-12" db="EMBL/GenBank/DDBJ databases">
        <authorList>
            <consortium name="Pathogen Informatics"/>
        </authorList>
    </citation>
    <scope>NUCLEOTIDE SEQUENCE [LARGE SCALE GENOMIC DNA]</scope>
    <source>
        <strain evidence="5 6">NCTC12967</strain>
    </source>
</reference>
<evidence type="ECO:0000256" key="2">
    <source>
        <dbReference type="SAM" id="Phobius"/>
    </source>
</evidence>
<accession>A0A3N4CZ63</accession>
<feature type="region of interest" description="Disordered" evidence="1">
    <location>
        <begin position="407"/>
        <end position="468"/>
    </location>
</feature>
<keyword evidence="2" id="KW-1133">Transmembrane helix</keyword>
<dbReference type="RefSeq" id="WP_014847666.1">
    <property type="nucleotide sequence ID" value="NZ_CAURRE010000037.1"/>
</dbReference>
<keyword evidence="2" id="KW-0472">Membrane</keyword>
<feature type="compositionally biased region" description="Polar residues" evidence="1">
    <location>
        <begin position="436"/>
        <end position="456"/>
    </location>
</feature>
<protein>
    <submittedName>
        <fullName evidence="5">PP2C-family Ser/Thr phosphatase</fullName>
        <ecNumber evidence="5">3.1.3.16</ecNumber>
    </submittedName>
    <submittedName>
        <fullName evidence="4">Serine/threonine-protein phosphatase</fullName>
    </submittedName>
</protein>
<dbReference type="AlphaFoldDB" id="A0A3N4CZ63"/>
<dbReference type="SMART" id="SM00331">
    <property type="entry name" value="PP2C_SIG"/>
    <property type="match status" value="1"/>
</dbReference>
<evidence type="ECO:0000259" key="3">
    <source>
        <dbReference type="PROSITE" id="PS51746"/>
    </source>
</evidence>
<dbReference type="Pfam" id="PF13672">
    <property type="entry name" value="PP2C_2"/>
    <property type="match status" value="1"/>
</dbReference>
<dbReference type="GO" id="GO:0004722">
    <property type="term" value="F:protein serine/threonine phosphatase activity"/>
    <property type="evidence" value="ECO:0007669"/>
    <property type="project" value="UniProtKB-EC"/>
</dbReference>
<dbReference type="GeneID" id="64408052"/>
<dbReference type="PROSITE" id="PS51746">
    <property type="entry name" value="PPM_2"/>
    <property type="match status" value="1"/>
</dbReference>
<reference evidence="4" key="2">
    <citation type="submission" date="2021-03" db="EMBL/GenBank/DDBJ databases">
        <title>Human Oral Microbial Genomes.</title>
        <authorList>
            <person name="Johnston C.D."/>
            <person name="Chen T."/>
            <person name="Dewhirst F.E."/>
        </authorList>
    </citation>
    <scope>NUCLEOTIDE SEQUENCE</scope>
    <source>
        <strain evidence="4">F0714</strain>
    </source>
</reference>
<dbReference type="InterPro" id="IPR001932">
    <property type="entry name" value="PPM-type_phosphatase-like_dom"/>
</dbReference>
<keyword evidence="5" id="KW-0378">Hydrolase</keyword>
<keyword evidence="6" id="KW-1185">Reference proteome</keyword>
<name>A0A3N4CZ63_9ACTN</name>
<organism evidence="5 6">
    <name type="scientific">Arachnia propionica</name>
    <dbReference type="NCBI Taxonomy" id="1750"/>
    <lineage>
        <taxon>Bacteria</taxon>
        <taxon>Bacillati</taxon>
        <taxon>Actinomycetota</taxon>
        <taxon>Actinomycetes</taxon>
        <taxon>Propionibacteriales</taxon>
        <taxon>Propionibacteriaceae</taxon>
        <taxon>Arachnia</taxon>
    </lineage>
</organism>
<sequence>MFSLDFRVHSEVGRVRKNNQDAAFASPNLLVVADGMGGAAAGDLASAVAAKEASEGDRRLDNEHLVEHMAGIVQRANDKLADLIENNLELDGMGTTFSGAAFSGTMLGVAHIGDSRGYLLREGELKQLTHDHSWVQSLIDEGRITPEQAATHPHRSLILKVLNGAGDTDPDFFELPVLEGDRVLFCSDGLSGLMSEEDLHELMSLDDLDECVSRLSALANEHGGHDNISLVLAQVVPQSDELDAAEPQLAGSALEREIPTIAHEEEGPGYPEPEPAEDPDHDSTEQARYAPRESRNKRRWPTILAAILAGAIVVGVTFWGVRVYSSSRYFIAAADGQIGIYNGLPGSLLGHEMNTLVERRDTRISDLPVFFQRQVANTIGFSDLASARDAAKTLDGYATRCARARQQRLGPVKQPGEPQPSEPEGPGLPTEPVATASLSSSPGGQTNYPTMLSPMSPTAAEEADPEAC</sequence>
<dbReference type="InterPro" id="IPR015655">
    <property type="entry name" value="PP2C"/>
</dbReference>
<feature type="transmembrane region" description="Helical" evidence="2">
    <location>
        <begin position="302"/>
        <end position="321"/>
    </location>
</feature>
<feature type="region of interest" description="Disordered" evidence="1">
    <location>
        <begin position="264"/>
        <end position="294"/>
    </location>
</feature>
<keyword evidence="2" id="KW-0812">Transmembrane</keyword>
<dbReference type="Gene3D" id="3.60.40.10">
    <property type="entry name" value="PPM-type phosphatase domain"/>
    <property type="match status" value="1"/>
</dbReference>
<dbReference type="Proteomes" id="UP000677180">
    <property type="component" value="Chromosome"/>
</dbReference>